<dbReference type="InterPro" id="IPR056167">
    <property type="entry name" value="A-sol_ELP1"/>
</dbReference>
<dbReference type="SUPFAM" id="SSF82171">
    <property type="entry name" value="DPP6 N-terminal domain-like"/>
    <property type="match status" value="1"/>
</dbReference>
<dbReference type="Pfam" id="PF05154">
    <property type="entry name" value="TM2"/>
    <property type="match status" value="1"/>
</dbReference>
<dbReference type="InterPro" id="IPR056164">
    <property type="entry name" value="Beta-prop_ELP1_1st"/>
</dbReference>
<evidence type="ECO:0000313" key="17">
    <source>
        <dbReference type="Proteomes" id="UP000035681"/>
    </source>
</evidence>
<keyword evidence="8 10" id="KW-1133">Transmembrane helix</keyword>
<keyword evidence="6 10" id="KW-0812">Transmembrane</keyword>
<dbReference type="InterPro" id="IPR007829">
    <property type="entry name" value="TM2"/>
</dbReference>
<evidence type="ECO:0000256" key="1">
    <source>
        <dbReference type="ARBA" id="ARBA00004141"/>
    </source>
</evidence>
<dbReference type="InterPro" id="IPR006849">
    <property type="entry name" value="Elp1"/>
</dbReference>
<dbReference type="WBParaSite" id="TCONS_00004157.p1">
    <property type="protein sequence ID" value="TCONS_00004157.p1"/>
    <property type="gene ID" value="XLOC_001241"/>
</dbReference>
<dbReference type="Pfam" id="PF23936">
    <property type="entry name" value="HB_ELP1"/>
    <property type="match status" value="1"/>
</dbReference>
<protein>
    <submittedName>
        <fullName evidence="18">Elongator complex protein 1</fullName>
    </submittedName>
</protein>
<comment type="subcellular location">
    <subcellularLocation>
        <location evidence="2">Cytoplasm</location>
    </subcellularLocation>
    <subcellularLocation>
        <location evidence="1">Membrane</location>
        <topology evidence="1">Multi-pass membrane protein</topology>
    </subcellularLocation>
</comment>
<evidence type="ECO:0000259" key="13">
    <source>
        <dbReference type="Pfam" id="PF23797"/>
    </source>
</evidence>
<dbReference type="Pfam" id="PF23797">
    <property type="entry name" value="Beta-prop_ELP1_2nd"/>
    <property type="match status" value="1"/>
</dbReference>
<evidence type="ECO:0000256" key="7">
    <source>
        <dbReference type="ARBA" id="ARBA00022694"/>
    </source>
</evidence>
<dbReference type="GO" id="GO:0005829">
    <property type="term" value="C:cytosol"/>
    <property type="evidence" value="ECO:0007669"/>
    <property type="project" value="TreeGrafter"/>
</dbReference>
<dbReference type="InterPro" id="IPR018614">
    <property type="entry name" value="KRTCAP2"/>
</dbReference>
<dbReference type="PANTHER" id="PTHR12747:SF0">
    <property type="entry name" value="ELONGATOR COMPLEX PROTEIN 1"/>
    <property type="match status" value="1"/>
</dbReference>
<name>A0AAF5CZS9_STRER</name>
<dbReference type="GO" id="GO:0002926">
    <property type="term" value="P:tRNA wobble base 5-methoxycarbonylmethyl-2-thiouridinylation"/>
    <property type="evidence" value="ECO:0007669"/>
    <property type="project" value="TreeGrafter"/>
</dbReference>
<dbReference type="Pfam" id="PF23878">
    <property type="entry name" value="TPR_ELP1"/>
    <property type="match status" value="1"/>
</dbReference>
<keyword evidence="9 10" id="KW-0472">Membrane</keyword>
<sequence length="1669" mass="192211">GTKLLKAINRNANFFKPIINIHLSKGNYLWIMKNIQLYDVQSIHGYDSSFNLKDAEAFCFDSLSNIVYVSLPQTIIAVQLESKVITKTISWGDLRGKEKGDTSIVSFVLIPDEFVIYIVLRRGDILCLNLEDDVFYNKGCLPGIVKSISWCPGYQTCIACCGNELYHFTRDFDLLNQFDIIPTDGGLDNLGVNVGWGSLSTQFQGTEGKQKLSKIEFEKKPTPIKDYDSIDNVIISWRADTEYFIVSSVEPTYIQNDENKIEIMSRVTRVWNSEGKYMSQFENLAGAEPVVAVKPQGNYIATLRVLGEKRQFRFYERNGQKRHEFDITDQAPPNDLKATQMSWNSDGTILSICFKSNTYSHIQFWTTSNYVWYMKYHVKTPADISQFEWDEIKPHNFRYLLKNGMFVSACLNPTKYYSFNTTTFVVDGCKLNVTDFTKGIMPPPMSNYTITLPNYILCLSQHQNGNLAIITSAPNISLLVKNQNSFTPISVFNLADVDSLAVNCFYYDIKFSTPDSITFIVHGLDYYIVHFNFTTKKHSIILTSKKNILLHFPVPSNPNLYIYQLQNGDWFEYNQLSDQTKELSLIDNKVVKLSSYDSHKSEFLYEERLLISLTNTNQLLFNEKIIDSAVGCFRVGKEFLFLITLSNILFCIPRYQLPKLSSLPPKSSGRSVERGSQIVDIDEVGTKVILQMPRGNLETIEPRVLLLNKLKKLLDSHKWNEAYVIMRRHRIDLNLFFDNNPITFLNSIPEFIGDINNADSLNIFITNLVDEATRGTMFSEFYSQNDGKIYPNKINTICQRILEYFISIEELNKTEILRFFSCILSCYVKQTPRLLKEAFIKMKQIKGTLEKEEGYRFINDSIRHLLYMVDGNTLFKEAIGTYDWEITVNVAECSQRDPKEYTLLLNDFRSKEPLSYQRYCVDMYLDNYKSALNNIAITLSEDDNNFNLHMDECINLIKLQNLYSYSLSIFQGTPHYTDICKIYAEYLEVKGKLNDAGIMYLKGNTPNKALLCFEKTKNWKYYLEYALEENVDQDKIKSTLEKMSTALEISGDFINSYEIQSVLYEKYDHNVLYLKKMLTLLMLGGKWNDASIIVIKDTKSDNPSLVQFFKIKLKEKCESLKKLFDEWDKTFMEHSNRLVILRTEKQGKIRELVNASMDVDGFEMQSEASSTISSFSKMSKISTASGRKRKTIEKKKKTVKHGSQYEDISRLYELKRITKVIDSYQDEMVTLLPILLLWDFIEDGKFLQKTFSDLLDNIEKNIKIHWPKYINAYHLLGPIHEIYRHSDGTIRMPDAGEMPERISIEKELIPPTIRRNITWQLDIMVNHKKSALLSFGAVIGLTIFTQIAKGFLTSTKEGVLLAGVIGSFIYVFLLTSVSNFKNSNHNFIVYSGIFDVFISIIISAIIMSFVQGVAVTVTILFSLFWTIALSNISDKKYTSIGHLIMTRGYLLLFKQIIILLFLLIFQLIISDKINKSTFNSTTKNHFFRIPPPRENVTFCSRVINCHNYASCLTCPFPKNCTYGDKYSVICLPLRNCKIRTPVRKMMNCKYCYQTKLKIEHDCAEVRNCTSTSVRLVRSICRVKQTTFCLGRRVFYQNIRCHWTNGYSWKKTFFISIIGGGFGAERFYLGYWKSGLAKLVTFGGLGIWTTIDLILVALGYLGPADGSLYI</sequence>
<feature type="domain" description="ELP1 three-helical bundle" evidence="16">
    <location>
        <begin position="1110"/>
        <end position="1263"/>
    </location>
</feature>
<evidence type="ECO:0000259" key="11">
    <source>
        <dbReference type="Pfam" id="PF04762"/>
    </source>
</evidence>
<dbReference type="Proteomes" id="UP000035681">
    <property type="component" value="Unplaced"/>
</dbReference>
<dbReference type="InterPro" id="IPR056166">
    <property type="entry name" value="TPR_ELP1"/>
</dbReference>
<evidence type="ECO:0000259" key="15">
    <source>
        <dbReference type="Pfam" id="PF23925"/>
    </source>
</evidence>
<dbReference type="AlphaFoldDB" id="A0AAF5CZS9"/>
<feature type="transmembrane region" description="Helical" evidence="10">
    <location>
        <begin position="1612"/>
        <end position="1631"/>
    </location>
</feature>
<feature type="domain" description="ELP1 first N-terminal beta-propeller" evidence="11">
    <location>
        <begin position="32"/>
        <end position="390"/>
    </location>
</feature>
<comment type="pathway">
    <text evidence="3">tRNA modification; 5-methoxycarbonylmethyl-2-thiouridine-tRNA biosynthesis.</text>
</comment>
<evidence type="ECO:0000256" key="4">
    <source>
        <dbReference type="ARBA" id="ARBA00006086"/>
    </source>
</evidence>
<evidence type="ECO:0000259" key="14">
    <source>
        <dbReference type="Pfam" id="PF23878"/>
    </source>
</evidence>
<dbReference type="InterPro" id="IPR056169">
    <property type="entry name" value="HB_ELP1"/>
</dbReference>
<evidence type="ECO:0000313" key="18">
    <source>
        <dbReference type="WBParaSite" id="TCONS_00004157.p1"/>
    </source>
</evidence>
<dbReference type="Pfam" id="PF09775">
    <property type="entry name" value="Keratin_assoc"/>
    <property type="match status" value="1"/>
</dbReference>
<feature type="domain" description="ELP1 N-terminal second beta-propeller" evidence="13">
    <location>
        <begin position="425"/>
        <end position="679"/>
    </location>
</feature>
<evidence type="ECO:0000256" key="9">
    <source>
        <dbReference type="ARBA" id="ARBA00023136"/>
    </source>
</evidence>
<comment type="similarity">
    <text evidence="4">Belongs to the ELP1/IKA1 family.</text>
</comment>
<feature type="domain" description="ELP1 alpha-solenoid" evidence="15">
    <location>
        <begin position="703"/>
        <end position="907"/>
    </location>
</feature>
<evidence type="ECO:0000256" key="8">
    <source>
        <dbReference type="ARBA" id="ARBA00022989"/>
    </source>
</evidence>
<dbReference type="Pfam" id="PF04762">
    <property type="entry name" value="Beta-prop_ELP1_1st"/>
    <property type="match status" value="1"/>
</dbReference>
<feature type="transmembrane region" description="Helical" evidence="10">
    <location>
        <begin position="1358"/>
        <end position="1375"/>
    </location>
</feature>
<feature type="transmembrane region" description="Helical" evidence="10">
    <location>
        <begin position="1412"/>
        <end position="1429"/>
    </location>
</feature>
<evidence type="ECO:0000259" key="16">
    <source>
        <dbReference type="Pfam" id="PF23936"/>
    </source>
</evidence>
<dbReference type="SUPFAM" id="SSF69322">
    <property type="entry name" value="Tricorn protease domain 2"/>
    <property type="match status" value="1"/>
</dbReference>
<feature type="transmembrane region" description="Helical" evidence="10">
    <location>
        <begin position="1638"/>
        <end position="1660"/>
    </location>
</feature>
<dbReference type="GO" id="GO:0000049">
    <property type="term" value="F:tRNA binding"/>
    <property type="evidence" value="ECO:0007669"/>
    <property type="project" value="TreeGrafter"/>
</dbReference>
<evidence type="ECO:0000259" key="12">
    <source>
        <dbReference type="Pfam" id="PF05154"/>
    </source>
</evidence>
<evidence type="ECO:0000256" key="10">
    <source>
        <dbReference type="SAM" id="Phobius"/>
    </source>
</evidence>
<evidence type="ECO:0000256" key="6">
    <source>
        <dbReference type="ARBA" id="ARBA00022692"/>
    </source>
</evidence>
<feature type="transmembrane region" description="Helical" evidence="10">
    <location>
        <begin position="1449"/>
        <end position="1469"/>
    </location>
</feature>
<dbReference type="PANTHER" id="PTHR12747">
    <property type="entry name" value="ELONGATOR COMPLEX PROTEIN 1"/>
    <property type="match status" value="1"/>
</dbReference>
<evidence type="ECO:0000256" key="5">
    <source>
        <dbReference type="ARBA" id="ARBA00022490"/>
    </source>
</evidence>
<accession>A0AAF5CZS9</accession>
<feature type="domain" description="ELP1 TPR" evidence="14">
    <location>
        <begin position="916"/>
        <end position="1060"/>
    </location>
</feature>
<dbReference type="Pfam" id="PF23925">
    <property type="entry name" value="A-sol_ELP1"/>
    <property type="match status" value="1"/>
</dbReference>
<evidence type="ECO:0000256" key="2">
    <source>
        <dbReference type="ARBA" id="ARBA00004496"/>
    </source>
</evidence>
<dbReference type="GO" id="GO:0016020">
    <property type="term" value="C:membrane"/>
    <property type="evidence" value="ECO:0007669"/>
    <property type="project" value="UniProtKB-SubCell"/>
</dbReference>
<evidence type="ECO:0000256" key="3">
    <source>
        <dbReference type="ARBA" id="ARBA00005043"/>
    </source>
</evidence>
<keyword evidence="5" id="KW-0963">Cytoplasm</keyword>
<keyword evidence="7" id="KW-0819">tRNA processing</keyword>
<proteinExistence type="inferred from homology"/>
<feature type="transmembrane region" description="Helical" evidence="10">
    <location>
        <begin position="1387"/>
        <end position="1406"/>
    </location>
</feature>
<dbReference type="InterPro" id="IPR056165">
    <property type="entry name" value="Beta-prop_ELP1_2nd"/>
</dbReference>
<feature type="domain" description="TM2" evidence="12">
    <location>
        <begin position="1605"/>
        <end position="1653"/>
    </location>
</feature>
<keyword evidence="17" id="KW-1185">Reference proteome</keyword>
<reference evidence="18" key="1">
    <citation type="submission" date="2024-02" db="UniProtKB">
        <authorList>
            <consortium name="WormBaseParasite"/>
        </authorList>
    </citation>
    <scope>IDENTIFICATION</scope>
</reference>
<dbReference type="GO" id="GO:0033588">
    <property type="term" value="C:elongator holoenzyme complex"/>
    <property type="evidence" value="ECO:0007669"/>
    <property type="project" value="InterPro"/>
</dbReference>
<organism evidence="17 18">
    <name type="scientific">Strongyloides stercoralis</name>
    <name type="common">Threadworm</name>
    <dbReference type="NCBI Taxonomy" id="6248"/>
    <lineage>
        <taxon>Eukaryota</taxon>
        <taxon>Metazoa</taxon>
        <taxon>Ecdysozoa</taxon>
        <taxon>Nematoda</taxon>
        <taxon>Chromadorea</taxon>
        <taxon>Rhabditida</taxon>
        <taxon>Tylenchina</taxon>
        <taxon>Panagrolaimomorpha</taxon>
        <taxon>Strongyloidoidea</taxon>
        <taxon>Strongyloididae</taxon>
        <taxon>Strongyloides</taxon>
    </lineage>
</organism>